<dbReference type="PANTHER" id="PTHR35337:SF1">
    <property type="entry name" value="SLR1478 PROTEIN"/>
    <property type="match status" value="1"/>
</dbReference>
<dbReference type="STRING" id="572546.Arcpr_0399"/>
<dbReference type="Pfam" id="PF01944">
    <property type="entry name" value="SpoIIM"/>
    <property type="match status" value="1"/>
</dbReference>
<feature type="transmembrane region" description="Helical" evidence="1">
    <location>
        <begin position="120"/>
        <end position="138"/>
    </location>
</feature>
<keyword evidence="1" id="KW-0472">Membrane</keyword>
<sequence>MPYSMKEFIVLLAVFLLSTYIGYQWAASHPDQAETFIKQIFESLSFVKDLPQAMIFAVIFVNNTVKSFVNMLLGLAFGVIPVLFIAINGFTIGVVSAVVSKNVGLLKVLLMLIPHGILEIPAVLIACSYGLKLGIATLNRARGVSVDIKFEIKRAVRAYLKYVMPMLLVAAFIETYVTPIISQI</sequence>
<dbReference type="HOGENOM" id="CLU_099320_0_0_2"/>
<dbReference type="AlphaFoldDB" id="D2RGP2"/>
<feature type="transmembrane region" description="Helical" evidence="1">
    <location>
        <begin position="50"/>
        <end position="65"/>
    </location>
</feature>
<accession>D2RGP2</accession>
<dbReference type="PANTHER" id="PTHR35337">
    <property type="entry name" value="SLR1478 PROTEIN"/>
    <property type="match status" value="1"/>
</dbReference>
<feature type="transmembrane region" description="Helical" evidence="1">
    <location>
        <begin position="72"/>
        <end position="100"/>
    </location>
</feature>
<dbReference type="KEGG" id="apo:Arcpr_0399"/>
<evidence type="ECO:0000256" key="1">
    <source>
        <dbReference type="SAM" id="Phobius"/>
    </source>
</evidence>
<dbReference type="PaxDb" id="572546-Arcpr_0399"/>
<protein>
    <recommendedName>
        <fullName evidence="4">Stage II sporulation protein M</fullName>
    </recommendedName>
</protein>
<keyword evidence="1" id="KW-0812">Transmembrane</keyword>
<dbReference type="Proteomes" id="UP000001901">
    <property type="component" value="Chromosome"/>
</dbReference>
<evidence type="ECO:0000313" key="3">
    <source>
        <dbReference type="Proteomes" id="UP000001901"/>
    </source>
</evidence>
<gene>
    <name evidence="2" type="ordered locus">Arcpr_0399</name>
</gene>
<organism evidence="2 3">
    <name type="scientific">Archaeoglobus profundus (strain DSM 5631 / JCM 9629 / NBRC 100127 / Av18)</name>
    <dbReference type="NCBI Taxonomy" id="572546"/>
    <lineage>
        <taxon>Archaea</taxon>
        <taxon>Methanobacteriati</taxon>
        <taxon>Methanobacteriota</taxon>
        <taxon>Archaeoglobi</taxon>
        <taxon>Archaeoglobales</taxon>
        <taxon>Archaeoglobaceae</taxon>
        <taxon>Archaeoglobus</taxon>
    </lineage>
</organism>
<name>D2RGP2_ARCPA</name>
<proteinExistence type="predicted"/>
<keyword evidence="3" id="KW-1185">Reference proteome</keyword>
<evidence type="ECO:0000313" key="2">
    <source>
        <dbReference type="EMBL" id="ADB57467.1"/>
    </source>
</evidence>
<feature type="transmembrane region" description="Helical" evidence="1">
    <location>
        <begin position="159"/>
        <end position="181"/>
    </location>
</feature>
<reference evidence="2 3" key="1">
    <citation type="journal article" date="2010" name="Stand. Genomic Sci.">
        <title>Complete genome sequence of Archaeoglobus profundus type strain (AV18).</title>
        <authorList>
            <person name="von Jan M."/>
            <person name="Lapidus A."/>
            <person name="Del Rio T.G."/>
            <person name="Copeland A."/>
            <person name="Tice H."/>
            <person name="Cheng J.F."/>
            <person name="Lucas S."/>
            <person name="Chen F."/>
            <person name="Nolan M."/>
            <person name="Goodwin L."/>
            <person name="Han C."/>
            <person name="Pitluck S."/>
            <person name="Liolios K."/>
            <person name="Ivanova N."/>
            <person name="Mavromatis K."/>
            <person name="Ovchinnikova G."/>
            <person name="Chertkov O."/>
            <person name="Pati A."/>
            <person name="Chen A."/>
            <person name="Palaniappan K."/>
            <person name="Land M."/>
            <person name="Hauser L."/>
            <person name="Chang Y.J."/>
            <person name="Jeffries C.D."/>
            <person name="Saunders E."/>
            <person name="Brettin T."/>
            <person name="Detter J.C."/>
            <person name="Chain P."/>
            <person name="Eichinger K."/>
            <person name="Huber H."/>
            <person name="Spring S."/>
            <person name="Rohde M."/>
            <person name="Goker M."/>
            <person name="Wirth R."/>
            <person name="Woyke T."/>
            <person name="Bristow J."/>
            <person name="Eisen J.A."/>
            <person name="Markowitz V."/>
            <person name="Hugenholtz P."/>
            <person name="Kyrpides N.C."/>
            <person name="Klenk H.P."/>
        </authorList>
    </citation>
    <scope>NUCLEOTIDE SEQUENCE [LARGE SCALE GENOMIC DNA]</scope>
    <source>
        <strain evidence="3">DSM 5631 / JCM 9629 / NBRC 100127 / Av18</strain>
    </source>
</reference>
<dbReference type="EMBL" id="CP001857">
    <property type="protein sequence ID" value="ADB57467.1"/>
    <property type="molecule type" value="Genomic_DNA"/>
</dbReference>
<evidence type="ECO:0008006" key="4">
    <source>
        <dbReference type="Google" id="ProtNLM"/>
    </source>
</evidence>
<keyword evidence="1" id="KW-1133">Transmembrane helix</keyword>
<dbReference type="InterPro" id="IPR002798">
    <property type="entry name" value="SpoIIM-like"/>
</dbReference>
<dbReference type="eggNOG" id="arCOG01994">
    <property type="taxonomic scope" value="Archaea"/>
</dbReference>